<keyword evidence="4" id="KW-1185">Reference proteome</keyword>
<protein>
    <recommendedName>
        <fullName evidence="2">DUF4351 domain-containing protein</fullName>
    </recommendedName>
</protein>
<sequence>MINKKQLVKKLHYKQGFNADEIAELLEEPENEIQRLIDNFPQYQIPTINNTYSFNQITDKEHYNLRKKSLSIKPMHMFSFEMDNYLQRFELQGLPEIYAILSYFFGKSSKSYDDYKCSFSYKFRLEFSSPNGSENEYEYLISIIDIKGNHTVRFYKIDEDRDKEDYDTFHRPFPELPRKEMEKIWFWFIAFVKNGLEIINDNNLAIKPFCRKIPAINLFYGYKDEQFFIKEYRNNNDHKKALANFRNDYEQYQQQIKKLLQNNNYQNHSSKYISEVIEETNEISLPYYEFDKLNYQIFKFSYDYFRKLDSCEQDELGDKADSMKSDLLYYLSFKNNYESKQEYLAEVDDDKDLKKAVEKIDFYLQEKNDYTAEEIDQILEIYRANFREGQKEAALEMIKNTLSDKFTAIPEQYIEKLKQQSLKQLEKILLAAFEMDCIKELEEYLI</sequence>
<accession>A0A938XV44</accession>
<evidence type="ECO:0000313" key="3">
    <source>
        <dbReference type="EMBL" id="MBM7558085.1"/>
    </source>
</evidence>
<dbReference type="EMBL" id="JAFBDQ010000025">
    <property type="protein sequence ID" value="MBM7558085.1"/>
    <property type="molecule type" value="Genomic_DNA"/>
</dbReference>
<evidence type="ECO:0000256" key="1">
    <source>
        <dbReference type="SAM" id="Coils"/>
    </source>
</evidence>
<dbReference type="RefSeq" id="WP_204703083.1">
    <property type="nucleotide sequence ID" value="NZ_JAFBDQ010000025.1"/>
</dbReference>
<dbReference type="Proteomes" id="UP000774000">
    <property type="component" value="Unassembled WGS sequence"/>
</dbReference>
<feature type="coiled-coil region" evidence="1">
    <location>
        <begin position="235"/>
        <end position="262"/>
    </location>
</feature>
<name>A0A938XV44_9FIRM</name>
<proteinExistence type="predicted"/>
<dbReference type="Pfam" id="PF14261">
    <property type="entry name" value="DUF4351"/>
    <property type="match status" value="1"/>
</dbReference>
<evidence type="ECO:0000313" key="4">
    <source>
        <dbReference type="Proteomes" id="UP000774000"/>
    </source>
</evidence>
<evidence type="ECO:0000259" key="2">
    <source>
        <dbReference type="Pfam" id="PF14261"/>
    </source>
</evidence>
<dbReference type="AlphaFoldDB" id="A0A938XV44"/>
<keyword evidence="1" id="KW-0175">Coiled coil</keyword>
<dbReference type="InterPro" id="IPR025587">
    <property type="entry name" value="DUF4351"/>
</dbReference>
<reference evidence="3" key="1">
    <citation type="submission" date="2021-01" db="EMBL/GenBank/DDBJ databases">
        <title>Genomic Encyclopedia of Type Strains, Phase IV (KMG-IV): sequencing the most valuable type-strain genomes for metagenomic binning, comparative biology and taxonomic classification.</title>
        <authorList>
            <person name="Goeker M."/>
        </authorList>
    </citation>
    <scope>NUCLEOTIDE SEQUENCE</scope>
    <source>
        <strain evidence="3">DSM 23230</strain>
    </source>
</reference>
<organism evidence="3 4">
    <name type="scientific">Halanaerobacter jeridensis</name>
    <dbReference type="NCBI Taxonomy" id="706427"/>
    <lineage>
        <taxon>Bacteria</taxon>
        <taxon>Bacillati</taxon>
        <taxon>Bacillota</taxon>
        <taxon>Clostridia</taxon>
        <taxon>Halanaerobiales</taxon>
        <taxon>Halobacteroidaceae</taxon>
        <taxon>Halanaerobacter</taxon>
    </lineage>
</organism>
<feature type="domain" description="DUF4351" evidence="2">
    <location>
        <begin position="387"/>
        <end position="445"/>
    </location>
</feature>
<comment type="caution">
    <text evidence="3">The sequence shown here is derived from an EMBL/GenBank/DDBJ whole genome shotgun (WGS) entry which is preliminary data.</text>
</comment>
<gene>
    <name evidence="3" type="ORF">JOC47_002955</name>
</gene>